<dbReference type="AlphaFoldDB" id="A0A7Y6ILN9"/>
<name>A0A7Y6ILN9_9ACTN</name>
<dbReference type="Pfam" id="PF13289">
    <property type="entry name" value="SIR2_2"/>
    <property type="match status" value="1"/>
</dbReference>
<protein>
    <submittedName>
        <fullName evidence="1">SIR2 family protein</fullName>
    </submittedName>
</protein>
<evidence type="ECO:0000313" key="1">
    <source>
        <dbReference type="EMBL" id="NUW40266.1"/>
    </source>
</evidence>
<organism evidence="1 2">
    <name type="scientific">Nonomuraea rhodomycinica</name>
    <dbReference type="NCBI Taxonomy" id="1712872"/>
    <lineage>
        <taxon>Bacteria</taxon>
        <taxon>Bacillati</taxon>
        <taxon>Actinomycetota</taxon>
        <taxon>Actinomycetes</taxon>
        <taxon>Streptosporangiales</taxon>
        <taxon>Streptosporangiaceae</taxon>
        <taxon>Nonomuraea</taxon>
    </lineage>
</organism>
<gene>
    <name evidence="1" type="ORF">HT134_08980</name>
</gene>
<dbReference type="RefSeq" id="WP_175599676.1">
    <property type="nucleotide sequence ID" value="NZ_JABWGO010000001.1"/>
</dbReference>
<proteinExistence type="predicted"/>
<keyword evidence="2" id="KW-1185">Reference proteome</keyword>
<comment type="caution">
    <text evidence="1">The sequence shown here is derived from an EMBL/GenBank/DDBJ whole genome shotgun (WGS) entry which is preliminary data.</text>
</comment>
<accession>A0A7Y6ILN9</accession>
<dbReference type="Proteomes" id="UP000546126">
    <property type="component" value="Unassembled WGS sequence"/>
</dbReference>
<dbReference type="SUPFAM" id="SSF52467">
    <property type="entry name" value="DHS-like NAD/FAD-binding domain"/>
    <property type="match status" value="1"/>
</dbReference>
<reference evidence="1 2" key="1">
    <citation type="submission" date="2020-06" db="EMBL/GenBank/DDBJ databases">
        <authorList>
            <person name="Chanama M."/>
        </authorList>
    </citation>
    <scope>NUCLEOTIDE SEQUENCE [LARGE SCALE GENOMIC DNA]</scope>
    <source>
        <strain evidence="1 2">TBRC6557</strain>
    </source>
</reference>
<evidence type="ECO:0000313" key="2">
    <source>
        <dbReference type="Proteomes" id="UP000546126"/>
    </source>
</evidence>
<sequence length="303" mass="34199">MAEIAWRDGEWDRLVDQLSKGDCVPFVGAGAGAGVLPDAAKLSRWLAEKYKYPYDRPGDLIEVTDYLVWWFGGDVPYVKSLICEEIRAGVDGLDAVLEPYALLAELPLPIFITTNYDDLLLKALTRAGKKPNVAICPWHDQINHGQELLSSEEGWNPRPDSPLIYHLHGSMRQPQSIVLTNDDYEEFITSLVADREIIPPVIRAALTTRSLLFIGYGMRDMTFRTIFNGLQRVLPGMVRRRHVSVQLPPSVNTPGSGSGPSMMQYQAARFDKWRISIYWGTIDEFTGELRRRLGRHDDTPQQG</sequence>
<dbReference type="InterPro" id="IPR029035">
    <property type="entry name" value="DHS-like_NAD/FAD-binding_dom"/>
</dbReference>
<dbReference type="EMBL" id="JABWGO010000001">
    <property type="protein sequence ID" value="NUW40266.1"/>
    <property type="molecule type" value="Genomic_DNA"/>
</dbReference>